<proteinExistence type="predicted"/>
<keyword evidence="3" id="KW-1185">Reference proteome</keyword>
<protein>
    <submittedName>
        <fullName evidence="2">PepSY-associated TM helix domain-containing protein</fullName>
    </submittedName>
</protein>
<dbReference type="RefSeq" id="WP_408168684.1">
    <property type="nucleotide sequence ID" value="NZ_JAQQFR010000009.1"/>
</dbReference>
<keyword evidence="1" id="KW-1133">Transmembrane helix</keyword>
<dbReference type="PANTHER" id="PTHR34219:SF3">
    <property type="entry name" value="BLL7967 PROTEIN"/>
    <property type="match status" value="1"/>
</dbReference>
<feature type="transmembrane region" description="Helical" evidence="1">
    <location>
        <begin position="336"/>
        <end position="357"/>
    </location>
</feature>
<evidence type="ECO:0000313" key="2">
    <source>
        <dbReference type="EMBL" id="MFL9879625.1"/>
    </source>
</evidence>
<feature type="transmembrane region" description="Helical" evidence="1">
    <location>
        <begin position="146"/>
        <end position="170"/>
    </location>
</feature>
<dbReference type="Proteomes" id="UP001629214">
    <property type="component" value="Unassembled WGS sequence"/>
</dbReference>
<sequence>MKASTLRTWYAIHRWTSLICTLNLLVLCLTGLLLIFHDDIDDLLGQGHPEPALSQATEKAKPTVQSLIDVAQAMHAGQAAKSIFFGDENFVNVRVGPPGDPKLAVGKSVQFNGATGERNNTVPGETVSGFILKLHINLFLGLPGQLFMGVIGVIFVLSLVSGLILYAPFMRKLAFGLLRFGKTTRVVNADFHNLFGIVVMVWALVVGLTGTFLSFSPLILGLWQKTELKQLIDTLPGPAPSHLVAVDKAIDAAKTAVPGKDIAYVFYPGTEYSTGRHYGVVLRGHTELEKRVFTIAMVDAQNADVSAVRGMPWYLQVLLLSGPFHFGNYAGRPLQILWALLTIMTAGATVTGFVVWLKRHRRGASANAATPVESASLEFNGERT</sequence>
<keyword evidence="1" id="KW-0472">Membrane</keyword>
<dbReference type="InterPro" id="IPR005625">
    <property type="entry name" value="PepSY-ass_TM"/>
</dbReference>
<dbReference type="EMBL" id="JAQQFR010000009">
    <property type="protein sequence ID" value="MFL9879625.1"/>
    <property type="molecule type" value="Genomic_DNA"/>
</dbReference>
<evidence type="ECO:0000256" key="1">
    <source>
        <dbReference type="SAM" id="Phobius"/>
    </source>
</evidence>
<dbReference type="Pfam" id="PF03929">
    <property type="entry name" value="PepSY_TM"/>
    <property type="match status" value="1"/>
</dbReference>
<evidence type="ECO:0000313" key="3">
    <source>
        <dbReference type="Proteomes" id="UP001629214"/>
    </source>
</evidence>
<feature type="transmembrane region" description="Helical" evidence="1">
    <location>
        <begin position="12"/>
        <end position="36"/>
    </location>
</feature>
<reference evidence="2 3" key="1">
    <citation type="journal article" date="2024" name="Chem. Sci.">
        <title>Discovery of megapolipeptins by genome mining of a Burkholderiales bacteria collection.</title>
        <authorList>
            <person name="Paulo B.S."/>
            <person name="Recchia M.J.J."/>
            <person name="Lee S."/>
            <person name="Fergusson C.H."/>
            <person name="Romanowski S.B."/>
            <person name="Hernandez A."/>
            <person name="Krull N."/>
            <person name="Liu D.Y."/>
            <person name="Cavanagh H."/>
            <person name="Bos A."/>
            <person name="Gray C.A."/>
            <person name="Murphy B.T."/>
            <person name="Linington R.G."/>
            <person name="Eustaquio A.S."/>
        </authorList>
    </citation>
    <scope>NUCLEOTIDE SEQUENCE [LARGE SCALE GENOMIC DNA]</scope>
    <source>
        <strain evidence="2 3">RL21-008-BIB-B</strain>
    </source>
</reference>
<organism evidence="2 3">
    <name type="scientific">Herbaspirillum rhizosphaerae</name>
    <dbReference type="NCBI Taxonomy" id="346179"/>
    <lineage>
        <taxon>Bacteria</taxon>
        <taxon>Pseudomonadati</taxon>
        <taxon>Pseudomonadota</taxon>
        <taxon>Betaproteobacteria</taxon>
        <taxon>Burkholderiales</taxon>
        <taxon>Oxalobacteraceae</taxon>
        <taxon>Herbaspirillum</taxon>
    </lineage>
</organism>
<comment type="caution">
    <text evidence="2">The sequence shown here is derived from an EMBL/GenBank/DDBJ whole genome shotgun (WGS) entry which is preliminary data.</text>
</comment>
<gene>
    <name evidence="2" type="ORF">PQR63_14595</name>
</gene>
<keyword evidence="1" id="KW-0812">Transmembrane</keyword>
<name>A0ABW8ZA13_9BURK</name>
<accession>A0ABW8ZA13</accession>
<dbReference type="PANTHER" id="PTHR34219">
    <property type="entry name" value="IRON-REGULATED INNER MEMBRANE PROTEIN-RELATED"/>
    <property type="match status" value="1"/>
</dbReference>
<feature type="transmembrane region" description="Helical" evidence="1">
    <location>
        <begin position="191"/>
        <end position="215"/>
    </location>
</feature>